<comment type="caution">
    <text evidence="1">The sequence shown here is derived from an EMBL/GenBank/DDBJ whole genome shotgun (WGS) entry which is preliminary data.</text>
</comment>
<dbReference type="Proteomes" id="UP001152531">
    <property type="component" value="Unassembled WGS sequence"/>
</dbReference>
<proteinExistence type="predicted"/>
<evidence type="ECO:0000313" key="1">
    <source>
        <dbReference type="EMBL" id="CAH6719641.1"/>
    </source>
</evidence>
<dbReference type="EMBL" id="CALSDN010000002">
    <property type="protein sequence ID" value="CAH6719641.1"/>
    <property type="molecule type" value="Genomic_DNA"/>
</dbReference>
<sequence length="470" mass="54509">MNLINQDLKNFDDRYNDLFESSKLNGITTVDLLIKSPTELSKLLKRSIIEVESLKNEILSYHQPASYTIPIKKQRYFTTGMAELDDQLHGGIRLGEITEIFGSSGCGKSQLLYQISCYTQLSQRYKVIFITTESFLETKRLQDMIDHINEQNEGSEVNKVSLDNILYYYCADLETQHHILYNQLPLQLEDSSIQTLIIDSIGHHLRHEQVITTANFLKQVAKEKELSLDDNTYLSYVKQTHNDKYSKFFRFDKTYDINMNKKYYYFELFRHLNRLCSKFDISIVVANQVSDQLSNYDPEYEPSNDSLDLDYQLGHIVGWDSSTILSYQKIHNGTRDDNNNPNFDYSNEIRQKTMNGSTEPSSTVSNPVSHTQNANNNSMQDPRYLPKTTSFTTNSHDSYKFKYHAPTLGYHWMKLVDCKISLSKKYQVMADNKRKLHEGWEVKRSMKVVNDNSSTSLNFEISTGGLKVMP</sequence>
<gene>
    <name evidence="1" type="ORF">CLIB1444_02S13212</name>
</gene>
<evidence type="ECO:0000313" key="2">
    <source>
        <dbReference type="Proteomes" id="UP001152531"/>
    </source>
</evidence>
<reference evidence="1" key="1">
    <citation type="submission" date="2022-06" db="EMBL/GenBank/DDBJ databases">
        <authorList>
            <person name="Legras J.-L."/>
            <person name="Devillers H."/>
            <person name="Grondin C."/>
        </authorList>
    </citation>
    <scope>NUCLEOTIDE SEQUENCE</scope>
    <source>
        <strain evidence="1">CLIB 1444</strain>
    </source>
</reference>
<keyword evidence="2" id="KW-1185">Reference proteome</keyword>
<protein>
    <submittedName>
        <fullName evidence="1">DNA repair protein Rad57p</fullName>
    </submittedName>
</protein>
<accession>A0ACA9Y4B5</accession>
<name>A0ACA9Y4B5_9ASCO</name>
<organism evidence="1 2">
    <name type="scientific">[Candida] jaroonii</name>
    <dbReference type="NCBI Taxonomy" id="467808"/>
    <lineage>
        <taxon>Eukaryota</taxon>
        <taxon>Fungi</taxon>
        <taxon>Dikarya</taxon>
        <taxon>Ascomycota</taxon>
        <taxon>Saccharomycotina</taxon>
        <taxon>Pichiomycetes</taxon>
        <taxon>Debaryomycetaceae</taxon>
        <taxon>Yamadazyma</taxon>
    </lineage>
</organism>